<dbReference type="InterPro" id="IPR032466">
    <property type="entry name" value="Metal_Hydrolase"/>
</dbReference>
<feature type="domain" description="Dihydroorotase catalytic" evidence="9">
    <location>
        <begin position="57"/>
        <end position="240"/>
    </location>
</feature>
<keyword evidence="3 7" id="KW-0479">Metal-binding</keyword>
<feature type="binding site" evidence="7">
    <location>
        <position position="157"/>
    </location>
    <ligand>
        <name>Zn(2+)</name>
        <dbReference type="ChEBI" id="CHEBI:29105"/>
        <label>1</label>
    </ligand>
</feature>
<dbReference type="GO" id="GO:0006145">
    <property type="term" value="P:purine nucleobase catabolic process"/>
    <property type="evidence" value="ECO:0007669"/>
    <property type="project" value="TreeGrafter"/>
</dbReference>
<dbReference type="AlphaFoldDB" id="A0A139SHQ7"/>
<evidence type="ECO:0000259" key="9">
    <source>
        <dbReference type="Pfam" id="PF12890"/>
    </source>
</evidence>
<feature type="active site" evidence="7">
    <location>
        <position position="310"/>
    </location>
</feature>
<evidence type="ECO:0000256" key="3">
    <source>
        <dbReference type="ARBA" id="ARBA00022723"/>
    </source>
</evidence>
<gene>
    <name evidence="7" type="primary">pyrC</name>
    <name evidence="10" type="ORF">AXK12_07975</name>
</gene>
<dbReference type="Proteomes" id="UP000071392">
    <property type="component" value="Unassembled WGS sequence"/>
</dbReference>
<dbReference type="Gene3D" id="3.20.20.140">
    <property type="entry name" value="Metal-dependent hydrolases"/>
    <property type="match status" value="1"/>
</dbReference>
<dbReference type="Pfam" id="PF12890">
    <property type="entry name" value="DHOase"/>
    <property type="match status" value="1"/>
</dbReference>
<feature type="binding site" evidence="7">
    <location>
        <position position="67"/>
    </location>
    <ligand>
        <name>Zn(2+)</name>
        <dbReference type="ChEBI" id="CHEBI:29105"/>
        <label>1</label>
    </ligand>
</feature>
<feature type="binding site" evidence="7">
    <location>
        <position position="310"/>
    </location>
    <ligand>
        <name>Zn(2+)</name>
        <dbReference type="ChEBI" id="CHEBI:29105"/>
        <label>1</label>
    </ligand>
</feature>
<evidence type="ECO:0000256" key="7">
    <source>
        <dbReference type="HAMAP-Rule" id="MF_00220"/>
    </source>
</evidence>
<keyword evidence="4 7" id="KW-0378">Hydrolase</keyword>
<dbReference type="OrthoDB" id="9765462at2"/>
<dbReference type="PROSITE" id="PS00483">
    <property type="entry name" value="DIHYDROOROTASE_2"/>
    <property type="match status" value="1"/>
</dbReference>
<dbReference type="EC" id="3.5.2.3" evidence="7"/>
<keyword evidence="11" id="KW-1185">Reference proteome</keyword>
<feature type="binding site" evidence="7">
    <location>
        <position position="157"/>
    </location>
    <ligand>
        <name>Zn(2+)</name>
        <dbReference type="ChEBI" id="CHEBI:29105"/>
        <label>2</label>
    </ligand>
</feature>
<dbReference type="EMBL" id="LSZP01000061">
    <property type="protein sequence ID" value="KXU34108.1"/>
    <property type="molecule type" value="Genomic_DNA"/>
</dbReference>
<dbReference type="SUPFAM" id="SSF51338">
    <property type="entry name" value="Composite domain of metallo-dependent hydrolases"/>
    <property type="match status" value="1"/>
</dbReference>
<dbReference type="PANTHER" id="PTHR43668:SF2">
    <property type="entry name" value="ALLANTOINASE"/>
    <property type="match status" value="1"/>
</dbReference>
<comment type="caution">
    <text evidence="7">Lacks conserved residue(s) required for the propagation of feature annotation.</text>
</comment>
<dbReference type="InterPro" id="IPR024403">
    <property type="entry name" value="DHOase_cat"/>
</dbReference>
<evidence type="ECO:0000256" key="5">
    <source>
        <dbReference type="ARBA" id="ARBA00022833"/>
    </source>
</evidence>
<dbReference type="Pfam" id="PF07969">
    <property type="entry name" value="Amidohydro_3"/>
    <property type="match status" value="1"/>
</dbReference>
<dbReference type="GO" id="GO:0044205">
    <property type="term" value="P:'de novo' UMP biosynthetic process"/>
    <property type="evidence" value="ECO:0007669"/>
    <property type="project" value="UniProtKB-UniRule"/>
</dbReference>
<accession>A0A139SHQ7</accession>
<keyword evidence="6 7" id="KW-0665">Pyrimidine biosynthesis</keyword>
<dbReference type="InterPro" id="IPR002195">
    <property type="entry name" value="Dihydroorotase_CS"/>
</dbReference>
<proteinExistence type="inferred from homology"/>
<evidence type="ECO:0000313" key="11">
    <source>
        <dbReference type="Proteomes" id="UP000071392"/>
    </source>
</evidence>
<dbReference type="InterPro" id="IPR050138">
    <property type="entry name" value="DHOase/Allantoinase_Hydrolase"/>
</dbReference>
<comment type="catalytic activity">
    <reaction evidence="7">
        <text>(S)-dihydroorotate + H2O = N-carbamoyl-L-aspartate + H(+)</text>
        <dbReference type="Rhea" id="RHEA:24296"/>
        <dbReference type="ChEBI" id="CHEBI:15377"/>
        <dbReference type="ChEBI" id="CHEBI:15378"/>
        <dbReference type="ChEBI" id="CHEBI:30864"/>
        <dbReference type="ChEBI" id="CHEBI:32814"/>
        <dbReference type="EC" id="3.5.2.3"/>
    </reaction>
</comment>
<dbReference type="STRING" id="1548208.AXK12_07975"/>
<dbReference type="GO" id="GO:0004038">
    <property type="term" value="F:allantoinase activity"/>
    <property type="evidence" value="ECO:0007669"/>
    <property type="project" value="TreeGrafter"/>
</dbReference>
<feature type="binding site" evidence="7">
    <location>
        <position position="184"/>
    </location>
    <ligand>
        <name>Zn(2+)</name>
        <dbReference type="ChEBI" id="CHEBI:29105"/>
        <label>2</label>
    </ligand>
</feature>
<dbReference type="HAMAP" id="MF_00220_B">
    <property type="entry name" value="PyrC_classI_B"/>
    <property type="match status" value="1"/>
</dbReference>
<comment type="caution">
    <text evidence="10">The sequence shown here is derived from an EMBL/GenBank/DDBJ whole genome shotgun (WGS) entry which is preliminary data.</text>
</comment>
<dbReference type="GO" id="GO:0004151">
    <property type="term" value="F:dihydroorotase activity"/>
    <property type="evidence" value="ECO:0007669"/>
    <property type="project" value="UniProtKB-UniRule"/>
</dbReference>
<dbReference type="SUPFAM" id="SSF51556">
    <property type="entry name" value="Metallo-dependent hydrolases"/>
    <property type="match status" value="1"/>
</dbReference>
<dbReference type="GO" id="GO:0005737">
    <property type="term" value="C:cytoplasm"/>
    <property type="evidence" value="ECO:0007669"/>
    <property type="project" value="TreeGrafter"/>
</dbReference>
<comment type="cofactor">
    <cofactor evidence="7">
        <name>Zn(2+)</name>
        <dbReference type="ChEBI" id="CHEBI:29105"/>
    </cofactor>
    <text evidence="7">Binds 2 Zn(2+) ions per subunit.</text>
</comment>
<comment type="pathway">
    <text evidence="7">Pyrimidine metabolism; UMP biosynthesis via de novo pathway; (S)-dihydroorotate from bicarbonate: step 3/3.</text>
</comment>
<dbReference type="InterPro" id="IPR013108">
    <property type="entry name" value="Amidohydro_3"/>
</dbReference>
<feature type="binding site" evidence="7">
    <location>
        <position position="237"/>
    </location>
    <ligand>
        <name>Zn(2+)</name>
        <dbReference type="ChEBI" id="CHEBI:29105"/>
        <label>2</label>
    </ligand>
</feature>
<evidence type="ECO:0000256" key="2">
    <source>
        <dbReference type="ARBA" id="ARBA00010286"/>
    </source>
</evidence>
<keyword evidence="5 7" id="KW-0862">Zinc</keyword>
<feature type="binding site" evidence="7">
    <location>
        <position position="283"/>
    </location>
    <ligand>
        <name>substrate</name>
    </ligand>
</feature>
<dbReference type="Gene3D" id="2.30.40.10">
    <property type="entry name" value="Urease, subunit C, domain 1"/>
    <property type="match status" value="1"/>
</dbReference>
<evidence type="ECO:0000256" key="6">
    <source>
        <dbReference type="ARBA" id="ARBA00022975"/>
    </source>
</evidence>
<name>A0A139SHQ7_9BACT</name>
<dbReference type="UniPathway" id="UPA00070">
    <property type="reaction ID" value="UER00117"/>
</dbReference>
<comment type="similarity">
    <text evidence="2 7">Belongs to the metallo-dependent hydrolases superfamily. DHOase family. Class I DHOase subfamily.</text>
</comment>
<protein>
    <recommendedName>
        <fullName evidence="7">Dihydroorotase</fullName>
        <shortName evidence="7">DHOase</shortName>
        <ecNumber evidence="7">3.5.2.3</ecNumber>
    </recommendedName>
</protein>
<feature type="binding site" evidence="7">
    <location>
        <position position="99"/>
    </location>
    <ligand>
        <name>substrate</name>
    </ligand>
</feature>
<dbReference type="InterPro" id="IPR011059">
    <property type="entry name" value="Metal-dep_hydrolase_composite"/>
</dbReference>
<comment type="function">
    <text evidence="1 7">Catalyzes the reversible cyclization of carbamoyl aspartate to dihydroorotate.</text>
</comment>
<evidence type="ECO:0000256" key="1">
    <source>
        <dbReference type="ARBA" id="ARBA00002368"/>
    </source>
</evidence>
<feature type="domain" description="Amidohydrolase 3" evidence="8">
    <location>
        <begin position="342"/>
        <end position="429"/>
    </location>
</feature>
<dbReference type="PANTHER" id="PTHR43668">
    <property type="entry name" value="ALLANTOINASE"/>
    <property type="match status" value="1"/>
</dbReference>
<feature type="binding site" evidence="7">
    <location>
        <position position="314"/>
    </location>
    <ligand>
        <name>substrate</name>
    </ligand>
</feature>
<reference evidence="10 11" key="1">
    <citation type="submission" date="2016-02" db="EMBL/GenBank/DDBJ databases">
        <authorList>
            <person name="Wen L."/>
            <person name="He K."/>
            <person name="Yang H."/>
        </authorList>
    </citation>
    <scope>NUCLEOTIDE SEQUENCE [LARGE SCALE GENOMIC DNA]</scope>
    <source>
        <strain evidence="10 11">CV41</strain>
    </source>
</reference>
<dbReference type="NCBIfam" id="TIGR00857">
    <property type="entry name" value="pyrC_multi"/>
    <property type="match status" value="1"/>
</dbReference>
<dbReference type="GO" id="GO:0008270">
    <property type="term" value="F:zinc ion binding"/>
    <property type="evidence" value="ECO:0007669"/>
    <property type="project" value="UniProtKB-UniRule"/>
</dbReference>
<sequence>MKTHTPPLWIRNARIIDPATNRDAPGELFVKDGCFVDSLSATDRAAATQIDAHGLVASPGLIDIQVHLREPGQVHKETIGTGSRAAAAGGFTSVVCMANTSPVGDSPATIQLIHDAIKRDAVIRVYPTGCITVGMRGEQLAPIGSLARAGIVAITDDGDCVQSNELMRRACEYAKMFDLPLLDHCQDHTLTAGAVMNEGTVSTRLGLRGWPNAAEDIIVARNIILSHYTGAHIHMQHLTSAYSVELLRDAKARGIRVTGEATPHHIALTDEALASYNTHFKMNPPLRTEADRQALIAGLRDGTIDAIATDHAPHANYEKDREFDHAPFGILGLETSLPITLSVLHREAGMSLSQVLDLMTRRPANVLKLHDGAGTLSAGAPADICLFAPDETWRYETARGFSKSQNSPWDGQELTGRVHTTICAGKIVYDQGRITADAADAASTTQP</sequence>
<organism evidence="10 11">
    <name type="scientific">Cephaloticoccus capnophilus</name>
    <dbReference type="NCBI Taxonomy" id="1548208"/>
    <lineage>
        <taxon>Bacteria</taxon>
        <taxon>Pseudomonadati</taxon>
        <taxon>Verrucomicrobiota</taxon>
        <taxon>Opitutia</taxon>
        <taxon>Opitutales</taxon>
        <taxon>Opitutaceae</taxon>
        <taxon>Cephaloticoccus</taxon>
    </lineage>
</organism>
<evidence type="ECO:0000256" key="4">
    <source>
        <dbReference type="ARBA" id="ARBA00022801"/>
    </source>
</evidence>
<dbReference type="RefSeq" id="WP_068713210.1">
    <property type="nucleotide sequence ID" value="NZ_LSZP01000061.1"/>
</dbReference>
<evidence type="ECO:0000259" key="8">
    <source>
        <dbReference type="Pfam" id="PF07969"/>
    </source>
</evidence>
<evidence type="ECO:0000313" key="10">
    <source>
        <dbReference type="EMBL" id="KXU34108.1"/>
    </source>
</evidence>
<feature type="binding site" evidence="7">
    <location>
        <begin position="328"/>
        <end position="329"/>
    </location>
    <ligand>
        <name>substrate</name>
    </ligand>
</feature>
<dbReference type="InterPro" id="IPR004722">
    <property type="entry name" value="DHOase"/>
</dbReference>
<feature type="binding site" evidence="7">
    <location>
        <begin position="67"/>
        <end position="69"/>
    </location>
    <ligand>
        <name>substrate</name>
    </ligand>
</feature>
<dbReference type="CDD" id="cd01317">
    <property type="entry name" value="DHOase_IIa"/>
    <property type="match status" value="1"/>
</dbReference>